<dbReference type="AlphaFoldDB" id="A0A6L2Q5U6"/>
<evidence type="ECO:0000256" key="1">
    <source>
        <dbReference type="SAM" id="MobiDB-lite"/>
    </source>
</evidence>
<dbReference type="OrthoDB" id="6507260at2759"/>
<sequence length="658" mass="71443">MNLQDCVAAAAAAALTIERRKHRRILCSLLLPPVLGLPFTRQALAVSDRSDDLISGTDFLSVFIGASIPRSRAANSSRNSNKRVDSVTSEESYTEDTTVFATSPPPNDSNLLPATLLGDLSSPILPINFHAGSEQDKMDEVYTESTGLSTTQTDDTRTLSNEAQNSPLPNAPLKDVDVPVAGVVSKDANNEKTEHIPKFSSDKTTNFGSDIEKDKINMYSTTSPSIVPFYDTTSPSSFGLNTIETAPNNTTTTETSIFSEENSETNVNSPATSEIPTENKTLLANPVSNKQDQNTADWPSLDKTEDGTQDQTHKVVSVRVSSSFALGTAQQNNKIEQDAGRVAPGSLAGSVSLVTEEQPAATAIQRSQFSVEEAAPSSITSVHQESSSSNVQSQQHAFPSPGATQSPLDHQSSPVSYRTSVSTATSGSRVNFYSESPSYRKAASSVAETVQRTVVAQQPQHQRYGQVPSVYKTAGDSSKKVQSNYQTNIPQINANINSQTRDQQIQGETSRVHKSYDTHQEPPERNYELPEQIYGSPERIYGTPEKNYEVDEAVSIMTKGKAHGVQMPAETTPADTSLRQLNSQDGQPHDPNSKFGYVVEGRNFRKYQVEERTPDGFIVGEYGVVSHDDGSLRGVRYTADGTINPRLIYDALVKFLSL</sequence>
<gene>
    <name evidence="2" type="ORF">Cfor_05877</name>
</gene>
<dbReference type="InParanoid" id="A0A6L2Q5U6"/>
<keyword evidence="3" id="KW-1185">Reference proteome</keyword>
<dbReference type="Proteomes" id="UP000502823">
    <property type="component" value="Unassembled WGS sequence"/>
</dbReference>
<protein>
    <submittedName>
        <fullName evidence="2">Uncharacterized protein</fullName>
    </submittedName>
</protein>
<proteinExistence type="predicted"/>
<comment type="caution">
    <text evidence="2">The sequence shown here is derived from an EMBL/GenBank/DDBJ whole genome shotgun (WGS) entry which is preliminary data.</text>
</comment>
<feature type="compositionally biased region" description="Polar residues" evidence="1">
    <location>
        <begin position="267"/>
        <end position="297"/>
    </location>
</feature>
<feature type="compositionally biased region" description="Polar residues" evidence="1">
    <location>
        <begin position="86"/>
        <end position="101"/>
    </location>
</feature>
<organism evidence="2 3">
    <name type="scientific">Coptotermes formosanus</name>
    <name type="common">Formosan subterranean termite</name>
    <dbReference type="NCBI Taxonomy" id="36987"/>
    <lineage>
        <taxon>Eukaryota</taxon>
        <taxon>Metazoa</taxon>
        <taxon>Ecdysozoa</taxon>
        <taxon>Arthropoda</taxon>
        <taxon>Hexapoda</taxon>
        <taxon>Insecta</taxon>
        <taxon>Pterygota</taxon>
        <taxon>Neoptera</taxon>
        <taxon>Polyneoptera</taxon>
        <taxon>Dictyoptera</taxon>
        <taxon>Blattodea</taxon>
        <taxon>Blattoidea</taxon>
        <taxon>Termitoidae</taxon>
        <taxon>Rhinotermitidae</taxon>
        <taxon>Coptotermes</taxon>
    </lineage>
</organism>
<accession>A0A6L2Q5U6</accession>
<name>A0A6L2Q5U6_COPFO</name>
<dbReference type="EMBL" id="BLKM01000834">
    <property type="protein sequence ID" value="GFG38902.1"/>
    <property type="molecule type" value="Genomic_DNA"/>
</dbReference>
<feature type="compositionally biased region" description="Low complexity" evidence="1">
    <location>
        <begin position="381"/>
        <end position="396"/>
    </location>
</feature>
<evidence type="ECO:0000313" key="2">
    <source>
        <dbReference type="EMBL" id="GFG38902.1"/>
    </source>
</evidence>
<evidence type="ECO:0000313" key="3">
    <source>
        <dbReference type="Proteomes" id="UP000502823"/>
    </source>
</evidence>
<feature type="region of interest" description="Disordered" evidence="1">
    <location>
        <begin position="73"/>
        <end position="107"/>
    </location>
</feature>
<feature type="compositionally biased region" description="Low complexity" evidence="1">
    <location>
        <begin position="241"/>
        <end position="266"/>
    </location>
</feature>
<feature type="compositionally biased region" description="Polar residues" evidence="1">
    <location>
        <begin position="402"/>
        <end position="437"/>
    </location>
</feature>
<feature type="region of interest" description="Disordered" evidence="1">
    <location>
        <begin position="375"/>
        <end position="437"/>
    </location>
</feature>
<reference evidence="3" key="1">
    <citation type="submission" date="2020-01" db="EMBL/GenBank/DDBJ databases">
        <title>Draft genome sequence of the Termite Coptotermes fromosanus.</title>
        <authorList>
            <person name="Itakura S."/>
            <person name="Yosikawa Y."/>
            <person name="Umezawa K."/>
        </authorList>
    </citation>
    <scope>NUCLEOTIDE SEQUENCE [LARGE SCALE GENOMIC DNA]</scope>
</reference>
<feature type="region of interest" description="Disordered" evidence="1">
    <location>
        <begin position="240"/>
        <end position="313"/>
    </location>
</feature>